<dbReference type="Gene3D" id="3.50.50.60">
    <property type="entry name" value="FAD/NAD(P)-binding domain"/>
    <property type="match status" value="1"/>
</dbReference>
<keyword evidence="6" id="KW-0560">Oxidoreductase</keyword>
<name>A0A5C3MFA8_9AGAR</name>
<evidence type="ECO:0000256" key="3">
    <source>
        <dbReference type="ARBA" id="ARBA00022630"/>
    </source>
</evidence>
<dbReference type="InterPro" id="IPR020946">
    <property type="entry name" value="Flavin_mOase-like"/>
</dbReference>
<evidence type="ECO:0000256" key="4">
    <source>
        <dbReference type="ARBA" id="ARBA00022827"/>
    </source>
</evidence>
<keyword evidence="5" id="KW-0521">NADP</keyword>
<evidence type="ECO:0000256" key="6">
    <source>
        <dbReference type="ARBA" id="ARBA00023002"/>
    </source>
</evidence>
<dbReference type="Gene3D" id="3.10.450.50">
    <property type="match status" value="1"/>
</dbReference>
<dbReference type="OrthoDB" id="74360at2759"/>
<organism evidence="7 8">
    <name type="scientific">Crucibulum laeve</name>
    <dbReference type="NCBI Taxonomy" id="68775"/>
    <lineage>
        <taxon>Eukaryota</taxon>
        <taxon>Fungi</taxon>
        <taxon>Dikarya</taxon>
        <taxon>Basidiomycota</taxon>
        <taxon>Agaricomycotina</taxon>
        <taxon>Agaricomycetes</taxon>
        <taxon>Agaricomycetidae</taxon>
        <taxon>Agaricales</taxon>
        <taxon>Agaricineae</taxon>
        <taxon>Nidulariaceae</taxon>
        <taxon>Crucibulum</taxon>
    </lineage>
</organism>
<comment type="similarity">
    <text evidence="2">Belongs to the FMO family.</text>
</comment>
<dbReference type="Pfam" id="PF00743">
    <property type="entry name" value="FMO-like"/>
    <property type="match status" value="1"/>
</dbReference>
<evidence type="ECO:0008006" key="9">
    <source>
        <dbReference type="Google" id="ProtNLM"/>
    </source>
</evidence>
<reference evidence="7 8" key="1">
    <citation type="journal article" date="2019" name="Nat. Ecol. Evol.">
        <title>Megaphylogeny resolves global patterns of mushroom evolution.</title>
        <authorList>
            <person name="Varga T."/>
            <person name="Krizsan K."/>
            <person name="Foldi C."/>
            <person name="Dima B."/>
            <person name="Sanchez-Garcia M."/>
            <person name="Sanchez-Ramirez S."/>
            <person name="Szollosi G.J."/>
            <person name="Szarkandi J.G."/>
            <person name="Papp V."/>
            <person name="Albert L."/>
            <person name="Andreopoulos W."/>
            <person name="Angelini C."/>
            <person name="Antonin V."/>
            <person name="Barry K.W."/>
            <person name="Bougher N.L."/>
            <person name="Buchanan P."/>
            <person name="Buyck B."/>
            <person name="Bense V."/>
            <person name="Catcheside P."/>
            <person name="Chovatia M."/>
            <person name="Cooper J."/>
            <person name="Damon W."/>
            <person name="Desjardin D."/>
            <person name="Finy P."/>
            <person name="Geml J."/>
            <person name="Haridas S."/>
            <person name="Hughes K."/>
            <person name="Justo A."/>
            <person name="Karasinski D."/>
            <person name="Kautmanova I."/>
            <person name="Kiss B."/>
            <person name="Kocsube S."/>
            <person name="Kotiranta H."/>
            <person name="LaButti K.M."/>
            <person name="Lechner B.E."/>
            <person name="Liimatainen K."/>
            <person name="Lipzen A."/>
            <person name="Lukacs Z."/>
            <person name="Mihaltcheva S."/>
            <person name="Morgado L.N."/>
            <person name="Niskanen T."/>
            <person name="Noordeloos M.E."/>
            <person name="Ohm R.A."/>
            <person name="Ortiz-Santana B."/>
            <person name="Ovrebo C."/>
            <person name="Racz N."/>
            <person name="Riley R."/>
            <person name="Savchenko A."/>
            <person name="Shiryaev A."/>
            <person name="Soop K."/>
            <person name="Spirin V."/>
            <person name="Szebenyi C."/>
            <person name="Tomsovsky M."/>
            <person name="Tulloss R.E."/>
            <person name="Uehling J."/>
            <person name="Grigoriev I.V."/>
            <person name="Vagvolgyi C."/>
            <person name="Papp T."/>
            <person name="Martin F.M."/>
            <person name="Miettinen O."/>
            <person name="Hibbett D.S."/>
            <person name="Nagy L.G."/>
        </authorList>
    </citation>
    <scope>NUCLEOTIDE SEQUENCE [LARGE SCALE GENOMIC DNA]</scope>
    <source>
        <strain evidence="7 8">CBS 166.37</strain>
    </source>
</reference>
<dbReference type="AlphaFoldDB" id="A0A5C3MFA8"/>
<gene>
    <name evidence="7" type="ORF">BDQ12DRAFT_730165</name>
</gene>
<evidence type="ECO:0000313" key="8">
    <source>
        <dbReference type="Proteomes" id="UP000308652"/>
    </source>
</evidence>
<dbReference type="Proteomes" id="UP000308652">
    <property type="component" value="Unassembled WGS sequence"/>
</dbReference>
<dbReference type="GO" id="GO:0004499">
    <property type="term" value="F:N,N-dimethylaniline monooxygenase activity"/>
    <property type="evidence" value="ECO:0007669"/>
    <property type="project" value="InterPro"/>
</dbReference>
<sequence>MTTSTGVEFITDHPLPTLSFLNATLPEDIDGKAVAQAWFAEFSKAAAAIDAKAVAALFLPGSFWRDMLAFTWDFRTFSGIDNILPFLESQLSVIKPHNFKLDDELLGLQRPFEDVAWVHGMFTFSTATGEGSGVFRLVPTANGEWKAHVLYTNLEALKGFPEKIGPLRNQNPNHGLWGGQRAREIDFVNKTPQVLVVGAGQSGLELAARLKYLDVEVLIVERNERVGDNWRHRYEALCLHDPVWYDHMPYLPFPPTWPVYAPALKLANWLEHYAEILELNVWLSSKITSVKQDPSTGKWSATITRGDGKERKFEGINHVVFATGLGSGLPNTPHIDGMEKFKGKILHSSEHKRAEDHKGKKVIIVGACTSAHDIAVDYYNHGIDVTMFQRGSTYIMSTENGWKVLMEGVYSENAPPVEVADRLNASFPHHMAVPINQRSVKRLAELDKDILDSLRAVGFRLNFGIKETGFSLLAWSKAGGYYLDTGGSALIAEGKIKLKNDSQIKEFTETGLRFDDGSELNAEVVVFATGLGDPREHIRRLCGDDVASRCGPIWGLNKEGELNGVWRDLGVKGLWYMMGNLALCRFHSKHVALQIKAVEEGVFGERYSLKE</sequence>
<keyword evidence="4" id="KW-0274">FAD</keyword>
<dbReference type="SUPFAM" id="SSF54427">
    <property type="entry name" value="NTF2-like"/>
    <property type="match status" value="1"/>
</dbReference>
<keyword evidence="8" id="KW-1185">Reference proteome</keyword>
<evidence type="ECO:0000256" key="5">
    <source>
        <dbReference type="ARBA" id="ARBA00022857"/>
    </source>
</evidence>
<dbReference type="FunFam" id="3.50.50.60:FF:000023">
    <property type="entry name" value="Dimethylaniline monooxygenase [N-oxide-forming]"/>
    <property type="match status" value="1"/>
</dbReference>
<dbReference type="InterPro" id="IPR032710">
    <property type="entry name" value="NTF2-like_dom_sf"/>
</dbReference>
<protein>
    <recommendedName>
        <fullName evidence="9">FAD/NAD(P)-binding domain-containing protein</fullName>
    </recommendedName>
</protein>
<evidence type="ECO:0000256" key="1">
    <source>
        <dbReference type="ARBA" id="ARBA00001974"/>
    </source>
</evidence>
<evidence type="ECO:0000256" key="2">
    <source>
        <dbReference type="ARBA" id="ARBA00009183"/>
    </source>
</evidence>
<proteinExistence type="inferred from homology"/>
<dbReference type="InterPro" id="IPR036188">
    <property type="entry name" value="FAD/NAD-bd_sf"/>
</dbReference>
<dbReference type="STRING" id="68775.A0A5C3MFA8"/>
<dbReference type="GO" id="GO:0050660">
    <property type="term" value="F:flavin adenine dinucleotide binding"/>
    <property type="evidence" value="ECO:0007669"/>
    <property type="project" value="InterPro"/>
</dbReference>
<accession>A0A5C3MFA8</accession>
<dbReference type="GO" id="GO:0050661">
    <property type="term" value="F:NADP binding"/>
    <property type="evidence" value="ECO:0007669"/>
    <property type="project" value="InterPro"/>
</dbReference>
<dbReference type="InterPro" id="IPR050982">
    <property type="entry name" value="Auxin_biosynth/cation_transpt"/>
</dbReference>
<evidence type="ECO:0000313" key="7">
    <source>
        <dbReference type="EMBL" id="TFK44042.1"/>
    </source>
</evidence>
<comment type="cofactor">
    <cofactor evidence="1">
        <name>FAD</name>
        <dbReference type="ChEBI" id="CHEBI:57692"/>
    </cofactor>
</comment>
<dbReference type="PANTHER" id="PTHR43539:SF68">
    <property type="entry name" value="FLAVIN-BINDING MONOOXYGENASE-LIKE PROTEIN (AFU_ORTHOLOGUE AFUA_4G09220)"/>
    <property type="match status" value="1"/>
</dbReference>
<keyword evidence="3" id="KW-0285">Flavoprotein</keyword>
<dbReference type="EMBL" id="ML213590">
    <property type="protein sequence ID" value="TFK44042.1"/>
    <property type="molecule type" value="Genomic_DNA"/>
</dbReference>
<dbReference type="PANTHER" id="PTHR43539">
    <property type="entry name" value="FLAVIN-BINDING MONOOXYGENASE-LIKE PROTEIN (AFU_ORTHOLOGUE AFUA_4G09220)"/>
    <property type="match status" value="1"/>
</dbReference>
<dbReference type="SUPFAM" id="SSF51905">
    <property type="entry name" value="FAD/NAD(P)-binding domain"/>
    <property type="match status" value="2"/>
</dbReference>